<feature type="transmembrane region" description="Helical" evidence="2">
    <location>
        <begin position="68"/>
        <end position="88"/>
    </location>
</feature>
<evidence type="ECO:0000313" key="3">
    <source>
        <dbReference type="EMBL" id="CAA9487133.1"/>
    </source>
</evidence>
<keyword evidence="2" id="KW-0812">Transmembrane</keyword>
<feature type="transmembrane region" description="Helical" evidence="2">
    <location>
        <begin position="287"/>
        <end position="307"/>
    </location>
</feature>
<evidence type="ECO:0000256" key="2">
    <source>
        <dbReference type="SAM" id="Phobius"/>
    </source>
</evidence>
<evidence type="ECO:0008006" key="4">
    <source>
        <dbReference type="Google" id="ProtNLM"/>
    </source>
</evidence>
<dbReference type="InterPro" id="IPR039672">
    <property type="entry name" value="MFS_2"/>
</dbReference>
<accession>A0A6J4S2G3</accession>
<dbReference type="PANTHER" id="PTHR11328">
    <property type="entry name" value="MAJOR FACILITATOR SUPERFAMILY DOMAIN-CONTAINING PROTEIN"/>
    <property type="match status" value="1"/>
</dbReference>
<protein>
    <recommendedName>
        <fullName evidence="4">Sugar transporter</fullName>
    </recommendedName>
</protein>
<keyword evidence="2" id="KW-0472">Membrane</keyword>
<dbReference type="GO" id="GO:0005886">
    <property type="term" value="C:plasma membrane"/>
    <property type="evidence" value="ECO:0007669"/>
    <property type="project" value="TreeGrafter"/>
</dbReference>
<dbReference type="SUPFAM" id="SSF103473">
    <property type="entry name" value="MFS general substrate transporter"/>
    <property type="match status" value="1"/>
</dbReference>
<gene>
    <name evidence="3" type="ORF">AVDCRST_MAG44-12</name>
</gene>
<dbReference type="InterPro" id="IPR036259">
    <property type="entry name" value="MFS_trans_sf"/>
</dbReference>
<dbReference type="EMBL" id="CADCVY010000002">
    <property type="protein sequence ID" value="CAA9487133.1"/>
    <property type="molecule type" value="Genomic_DNA"/>
</dbReference>
<comment type="similarity">
    <text evidence="1">Belongs to the sodium:galactoside symporter (TC 2.A.2) family.</text>
</comment>
<name>A0A6J4S2G3_9SPHN</name>
<feature type="transmembrane region" description="Helical" evidence="2">
    <location>
        <begin position="423"/>
        <end position="445"/>
    </location>
</feature>
<dbReference type="AlphaFoldDB" id="A0A6J4S2G3"/>
<keyword evidence="2" id="KW-1133">Transmembrane helix</keyword>
<organism evidence="3">
    <name type="scientific">uncultured Sphingomonas sp</name>
    <dbReference type="NCBI Taxonomy" id="158754"/>
    <lineage>
        <taxon>Bacteria</taxon>
        <taxon>Pseudomonadati</taxon>
        <taxon>Pseudomonadota</taxon>
        <taxon>Alphaproteobacteria</taxon>
        <taxon>Sphingomonadales</taxon>
        <taxon>Sphingomonadaceae</taxon>
        <taxon>Sphingomonas</taxon>
        <taxon>environmental samples</taxon>
    </lineage>
</organism>
<reference evidence="3" key="1">
    <citation type="submission" date="2020-02" db="EMBL/GenBank/DDBJ databases">
        <authorList>
            <person name="Meier V. D."/>
        </authorList>
    </citation>
    <scope>NUCLEOTIDE SEQUENCE</scope>
    <source>
        <strain evidence="3">AVDCRST_MAG44</strain>
    </source>
</reference>
<feature type="transmembrane region" description="Helical" evidence="2">
    <location>
        <begin position="163"/>
        <end position="187"/>
    </location>
</feature>
<dbReference type="Gene3D" id="1.20.1250.20">
    <property type="entry name" value="MFS general substrate transporter like domains"/>
    <property type="match status" value="2"/>
</dbReference>
<feature type="transmembrane region" description="Helical" evidence="2">
    <location>
        <begin position="124"/>
        <end position="151"/>
    </location>
</feature>
<feature type="transmembrane region" description="Helical" evidence="2">
    <location>
        <begin position="249"/>
        <end position="267"/>
    </location>
</feature>
<feature type="transmembrane region" description="Helical" evidence="2">
    <location>
        <begin position="381"/>
        <end position="403"/>
    </location>
</feature>
<feature type="transmembrane region" description="Helical" evidence="2">
    <location>
        <begin position="31"/>
        <end position="56"/>
    </location>
</feature>
<dbReference type="Pfam" id="PF13347">
    <property type="entry name" value="MFS_2"/>
    <property type="match status" value="1"/>
</dbReference>
<dbReference type="GO" id="GO:0008643">
    <property type="term" value="P:carbohydrate transport"/>
    <property type="evidence" value="ECO:0007669"/>
    <property type="project" value="InterPro"/>
</dbReference>
<proteinExistence type="inferred from homology"/>
<feature type="transmembrane region" description="Helical" evidence="2">
    <location>
        <begin position="199"/>
        <end position="221"/>
    </location>
</feature>
<dbReference type="PANTHER" id="PTHR11328:SF24">
    <property type="entry name" value="MAJOR FACILITATOR SUPERFAMILY (MFS) PROFILE DOMAIN-CONTAINING PROTEIN"/>
    <property type="match status" value="1"/>
</dbReference>
<evidence type="ECO:0000256" key="1">
    <source>
        <dbReference type="ARBA" id="ARBA00009617"/>
    </source>
</evidence>
<feature type="transmembrane region" description="Helical" evidence="2">
    <location>
        <begin position="100"/>
        <end position="118"/>
    </location>
</feature>
<sequence>MFKPRSGSKRSDRFVSKLLQEAGTRRTGTQLLLFASGDFAFNLYWQSAMLFLLYYYTDVLGVPITTAAAIFTIGALWDALMNFAAGLALDRRERTDNSAVLRRGALPLALAFGCTYLPPLAPGMWGIAGLLIGHLLFRTAYAAVNVPYLAISARISNDSRDRAFIAAARMLFGTAAALTVALGTVPIGSWLTGTKGSAGAFLATAAVFAGAATLILLIVGYRLHAPARASVPHAGSTRLALASIARNRAFVSLAAAMMAMVVAATVLNKSVLYFFKYALGDPRGGDLALASMALISAIAVPCWMLLARRVGLRAVWLAAAAGAASSLVLFAALQLNDSASMYLFLGATQAMIIGLNFAFWAMLPNTIEYGERTTGVHVEGIVFGMAALLQRLGIGLGTALLGWSLGATGYVANVEQVGATLEALRWTIALTPLVFLALSCAAMLANPLARGVHRRIVEEARAARPSA</sequence>
<feature type="transmembrane region" description="Helical" evidence="2">
    <location>
        <begin position="314"/>
        <end position="333"/>
    </location>
</feature>
<dbReference type="GO" id="GO:0015293">
    <property type="term" value="F:symporter activity"/>
    <property type="evidence" value="ECO:0007669"/>
    <property type="project" value="InterPro"/>
</dbReference>
<feature type="transmembrane region" description="Helical" evidence="2">
    <location>
        <begin position="339"/>
        <end position="360"/>
    </location>
</feature>